<feature type="region of interest" description="Disordered" evidence="2">
    <location>
        <begin position="756"/>
        <end position="779"/>
    </location>
</feature>
<dbReference type="AlphaFoldDB" id="A0A9W8J4V0"/>
<feature type="compositionally biased region" description="Low complexity" evidence="2">
    <location>
        <begin position="706"/>
        <end position="718"/>
    </location>
</feature>
<evidence type="ECO:0000256" key="1">
    <source>
        <dbReference type="ARBA" id="ARBA00022801"/>
    </source>
</evidence>
<dbReference type="InterPro" id="IPR008928">
    <property type="entry name" value="6-hairpin_glycosidase_sf"/>
</dbReference>
<dbReference type="InterPro" id="IPR010905">
    <property type="entry name" value="Glyco_hydro_88"/>
</dbReference>
<name>A0A9W8J4V0_9AGAR</name>
<keyword evidence="4" id="KW-1185">Reference proteome</keyword>
<dbReference type="OrthoDB" id="4138492at2759"/>
<evidence type="ECO:0000256" key="2">
    <source>
        <dbReference type="SAM" id="MobiDB-lite"/>
    </source>
</evidence>
<evidence type="ECO:0000313" key="3">
    <source>
        <dbReference type="EMBL" id="KAJ2929171.1"/>
    </source>
</evidence>
<gene>
    <name evidence="3" type="ORF">H1R20_g7921</name>
</gene>
<feature type="compositionally biased region" description="Acidic residues" evidence="2">
    <location>
        <begin position="956"/>
        <end position="977"/>
    </location>
</feature>
<dbReference type="Proteomes" id="UP001140091">
    <property type="component" value="Unassembled WGS sequence"/>
</dbReference>
<evidence type="ECO:0000313" key="4">
    <source>
        <dbReference type="Proteomes" id="UP001140091"/>
    </source>
</evidence>
<dbReference type="GO" id="GO:0005975">
    <property type="term" value="P:carbohydrate metabolic process"/>
    <property type="evidence" value="ECO:0007669"/>
    <property type="project" value="InterPro"/>
</dbReference>
<feature type="region of interest" description="Disordered" evidence="2">
    <location>
        <begin position="947"/>
        <end position="984"/>
    </location>
</feature>
<feature type="non-terminal residue" evidence="3">
    <location>
        <position position="984"/>
    </location>
</feature>
<comment type="caution">
    <text evidence="3">The sequence shown here is derived from an EMBL/GenBank/DDBJ whole genome shotgun (WGS) entry which is preliminary data.</text>
</comment>
<protein>
    <recommendedName>
        <fullName evidence="5">Six-hairpin glycosidase</fullName>
    </recommendedName>
</protein>
<sequence length="984" mass="108427">MEAQNSCQDGYGRISPPSSQGFLNTIASFKLRPSAFILQTLVVIYLLWIPTPTKAQDIGLSTDQIGSLSTRLAEAAQSSWELGTRAQAILELNATQYSVFSSSSIPPSSNAAGDYSMEPFWHIARSIMGQWNGTSGGSPQPLMPDGSAADPASNGVTILMANWTGLAARDSASNSSLNYDYAAAAKSQLDFLYSSSVPKTSDGAISHRVDQLQLWSDFIYMVPPFFAYYGALTRNRTLLVEAYNQCKLYRSYLQDEKSRLWRHVLLGTSGIDEGFWSTGNGWAAAGMLRVHATITNSEYANTLKNQRKDLQKWVEEIHKAMYAVVDDTQLFTNWADQPPAAPRNFYDASGTSLVAATVYRASLQYAGKKYKYIGNAERAWATLFNSTSSGSSNSSAPFVGYTHFTQEGWLTPVVNPHSYGEEGSRSAEGQAFVVMLAAARRDWIGVNGEYSAGLSTFHIIDSTPRITCLLLKTACHRTMTNRITLPKFPSLLASITGEGYPGAPSQIPSVSSGGRAPSPYIPSNSYRSGDAGVDEDYDYNYLEWMPYMPDARLNPQASVARAPCHINMFNVGRLGEGFVDNDDSQAPPAPLEGYNSDLHSIATMDYYYYLLQLEAQALEEYSVAPGPVIIQPTISSFTNWPESNNNCQEAPYGSLRMSWKETARPMMRNSLSNSRVFETTNATSRAAGKRRAGDARGHETHHEQFSDSASSISIPDDAGSARDDDEGYQRALAEAIKGFRNTATTEYHHAGVCSSVSTTAPETSSIKRKQKDEGTKSSSARLCSKKGRFTPKDGKFRTESAYSLFCSDDWEFMCPLPSHTGKGTCNMWTDARGTQEHLERDHPGFCKPDPRMRDAKGFYCPVRKENGRVCGKGLQSLLIGGGKYVNYSLKKHILSSRYHPGLKGRRKGTAEIEDYPTYVCRYAGCGYESTTYVGAELSRIREHWKAKHNSTGYYESDSERDDEEEQKEAGEEEEAVEAEGNNGD</sequence>
<dbReference type="Gene3D" id="1.50.10.10">
    <property type="match status" value="1"/>
</dbReference>
<keyword evidence="1" id="KW-0378">Hydrolase</keyword>
<dbReference type="Pfam" id="PF07470">
    <property type="entry name" value="Glyco_hydro_88"/>
    <property type="match status" value="1"/>
</dbReference>
<feature type="compositionally biased region" description="Basic and acidic residues" evidence="2">
    <location>
        <begin position="691"/>
        <end position="705"/>
    </location>
</feature>
<dbReference type="PANTHER" id="PTHR41814:SF1">
    <property type="entry name" value="CELLULASE"/>
    <property type="match status" value="1"/>
</dbReference>
<reference evidence="3" key="1">
    <citation type="submission" date="2022-06" db="EMBL/GenBank/DDBJ databases">
        <title>Genome Sequence of Candolleomyces eurysporus.</title>
        <authorList>
            <person name="Buettner E."/>
        </authorList>
    </citation>
    <scope>NUCLEOTIDE SEQUENCE</scope>
    <source>
        <strain evidence="3">VTCC 930004</strain>
    </source>
</reference>
<feature type="region of interest" description="Disordered" evidence="2">
    <location>
        <begin position="679"/>
        <end position="724"/>
    </location>
</feature>
<dbReference type="GO" id="GO:0016787">
    <property type="term" value="F:hydrolase activity"/>
    <property type="evidence" value="ECO:0007669"/>
    <property type="project" value="UniProtKB-KW"/>
</dbReference>
<dbReference type="PANTHER" id="PTHR41814">
    <property type="entry name" value="EXPRESSED PROTEIN"/>
    <property type="match status" value="1"/>
</dbReference>
<dbReference type="SUPFAM" id="SSF48208">
    <property type="entry name" value="Six-hairpin glycosidases"/>
    <property type="match status" value="1"/>
</dbReference>
<proteinExistence type="predicted"/>
<dbReference type="InterPro" id="IPR012341">
    <property type="entry name" value="6hp_glycosidase-like_sf"/>
</dbReference>
<organism evidence="3 4">
    <name type="scientific">Candolleomyces eurysporus</name>
    <dbReference type="NCBI Taxonomy" id="2828524"/>
    <lineage>
        <taxon>Eukaryota</taxon>
        <taxon>Fungi</taxon>
        <taxon>Dikarya</taxon>
        <taxon>Basidiomycota</taxon>
        <taxon>Agaricomycotina</taxon>
        <taxon>Agaricomycetes</taxon>
        <taxon>Agaricomycetidae</taxon>
        <taxon>Agaricales</taxon>
        <taxon>Agaricineae</taxon>
        <taxon>Psathyrellaceae</taxon>
        <taxon>Candolleomyces</taxon>
    </lineage>
</organism>
<evidence type="ECO:0008006" key="5">
    <source>
        <dbReference type="Google" id="ProtNLM"/>
    </source>
</evidence>
<dbReference type="EMBL" id="JANBPK010000891">
    <property type="protein sequence ID" value="KAJ2929171.1"/>
    <property type="molecule type" value="Genomic_DNA"/>
</dbReference>
<accession>A0A9W8J4V0</accession>